<proteinExistence type="predicted"/>
<accession>A0A8X6TET7</accession>
<sequence>MTQDLSKVQFDVTDESIKVENSIEEVYEACKRLREMIDNLRKQVVYESKNCFPNENDEDKNTITIIGREEEVEVAKNELHNFMAMKDTTETTTQSDPKYHRYLVTSGAEVLKQVTNVYGGVTISFPKIGSNSRKLALKGAKDHLTLLGTRGSKVQNIQRQFNVTVS</sequence>
<evidence type="ECO:0000313" key="2">
    <source>
        <dbReference type="Proteomes" id="UP000887013"/>
    </source>
</evidence>
<comment type="caution">
    <text evidence="1">The sequence shown here is derived from an EMBL/GenBank/DDBJ whole genome shotgun (WGS) entry which is preliminary data.</text>
</comment>
<dbReference type="AlphaFoldDB" id="A0A8X6TET7"/>
<dbReference type="OrthoDB" id="6470950at2759"/>
<dbReference type="InterPro" id="IPR036612">
    <property type="entry name" value="KH_dom_type_1_sf"/>
</dbReference>
<name>A0A8X6TET7_NEPPI</name>
<gene>
    <name evidence="1" type="primary">Hdlbp_1</name>
    <name evidence="1" type="ORF">NPIL_404371</name>
</gene>
<organism evidence="1 2">
    <name type="scientific">Nephila pilipes</name>
    <name type="common">Giant wood spider</name>
    <name type="synonym">Nephila maculata</name>
    <dbReference type="NCBI Taxonomy" id="299642"/>
    <lineage>
        <taxon>Eukaryota</taxon>
        <taxon>Metazoa</taxon>
        <taxon>Ecdysozoa</taxon>
        <taxon>Arthropoda</taxon>
        <taxon>Chelicerata</taxon>
        <taxon>Arachnida</taxon>
        <taxon>Araneae</taxon>
        <taxon>Araneomorphae</taxon>
        <taxon>Entelegynae</taxon>
        <taxon>Araneoidea</taxon>
        <taxon>Nephilidae</taxon>
        <taxon>Nephila</taxon>
    </lineage>
</organism>
<dbReference type="Proteomes" id="UP000887013">
    <property type="component" value="Unassembled WGS sequence"/>
</dbReference>
<reference evidence="1" key="1">
    <citation type="submission" date="2020-08" db="EMBL/GenBank/DDBJ databases">
        <title>Multicomponent nature underlies the extraordinary mechanical properties of spider dragline silk.</title>
        <authorList>
            <person name="Kono N."/>
            <person name="Nakamura H."/>
            <person name="Mori M."/>
            <person name="Yoshida Y."/>
            <person name="Ohtoshi R."/>
            <person name="Malay A.D."/>
            <person name="Moran D.A.P."/>
            <person name="Tomita M."/>
            <person name="Numata K."/>
            <person name="Arakawa K."/>
        </authorList>
    </citation>
    <scope>NUCLEOTIDE SEQUENCE</scope>
</reference>
<protein>
    <submittedName>
        <fullName evidence="1">Vigilin</fullName>
    </submittedName>
</protein>
<dbReference type="EMBL" id="BMAW01057075">
    <property type="protein sequence ID" value="GFT09009.1"/>
    <property type="molecule type" value="Genomic_DNA"/>
</dbReference>
<keyword evidence="2" id="KW-1185">Reference proteome</keyword>
<dbReference type="Gene3D" id="3.30.1370.10">
    <property type="entry name" value="K Homology domain, type 1"/>
    <property type="match status" value="1"/>
</dbReference>
<evidence type="ECO:0000313" key="1">
    <source>
        <dbReference type="EMBL" id="GFT09009.1"/>
    </source>
</evidence>
<dbReference type="GO" id="GO:0003723">
    <property type="term" value="F:RNA binding"/>
    <property type="evidence" value="ECO:0007669"/>
    <property type="project" value="InterPro"/>
</dbReference>